<keyword evidence="5" id="KW-1185">Reference proteome</keyword>
<dbReference type="SUPFAM" id="SSF51905">
    <property type="entry name" value="FAD/NAD(P)-binding domain"/>
    <property type="match status" value="1"/>
</dbReference>
<dbReference type="InterPro" id="IPR036188">
    <property type="entry name" value="FAD/NAD-bd_sf"/>
</dbReference>
<evidence type="ECO:0000313" key="5">
    <source>
        <dbReference type="Proteomes" id="UP001652503"/>
    </source>
</evidence>
<dbReference type="PANTHER" id="PTHR13847">
    <property type="entry name" value="SARCOSINE DEHYDROGENASE-RELATED"/>
    <property type="match status" value="1"/>
</dbReference>
<dbReference type="PANTHER" id="PTHR13847:SF280">
    <property type="entry name" value="D-AMINO ACID DEHYDROGENASE"/>
    <property type="match status" value="1"/>
</dbReference>
<comment type="similarity">
    <text evidence="1">Belongs to the DadA oxidoreductase family.</text>
</comment>
<dbReference type="SUPFAM" id="SSF54373">
    <property type="entry name" value="FAD-linked reductases, C-terminal domain"/>
    <property type="match status" value="1"/>
</dbReference>
<evidence type="ECO:0000313" key="4">
    <source>
        <dbReference type="EMBL" id="MCV2866183.1"/>
    </source>
</evidence>
<organism evidence="4 5">
    <name type="scientific">Albidovulum sediminicola</name>
    <dbReference type="NCBI Taxonomy" id="2984331"/>
    <lineage>
        <taxon>Bacteria</taxon>
        <taxon>Pseudomonadati</taxon>
        <taxon>Pseudomonadota</taxon>
        <taxon>Alphaproteobacteria</taxon>
        <taxon>Rhodobacterales</taxon>
        <taxon>Paracoccaceae</taxon>
        <taxon>Albidovulum</taxon>
    </lineage>
</organism>
<feature type="domain" description="FAD dependent oxidoreductase" evidence="3">
    <location>
        <begin position="2"/>
        <end position="399"/>
    </location>
</feature>
<name>A0ABT2Z4V9_9RHOB</name>
<dbReference type="Gene3D" id="3.50.50.60">
    <property type="entry name" value="FAD/NAD(P)-binding domain"/>
    <property type="match status" value="2"/>
</dbReference>
<evidence type="ECO:0000256" key="2">
    <source>
        <dbReference type="ARBA" id="ARBA00023002"/>
    </source>
</evidence>
<dbReference type="EMBL" id="JAOWLA010000016">
    <property type="protein sequence ID" value="MCV2866183.1"/>
    <property type="molecule type" value="Genomic_DNA"/>
</dbReference>
<accession>A0ABT2Z4V9</accession>
<keyword evidence="2" id="KW-0560">Oxidoreductase</keyword>
<proteinExistence type="inferred from homology"/>
<sequence>MKIVVMGAGVIGVTTAYFLAKAGAEVIVLDRQPGPGLETSYANAGELSYGMTSPWAAPGVPMKALKWLFMKRRPLFIWPLISPRMWKWGAQMLMNCNDAAYAVNKSRMVRVSNYSRDVMPDLIAETGIDYDGRAQGTLQLFRTEKQMKASKADQDILAEFDSPFEVLDPDGCIAAEPALAHVRDKFVGGLRLTADRTGDCRMFTMALAEKAAALGARFHYGQKIEMIRIEGDRVKGVKTDKLGLVTGDAYVCALGSFGPRLLDPIDLRLPVYPVKGYSVTLPVTDDAGAPQSTIMDETHKVAITRLGDRIRVAGTAEIAGYSDRLGPNATATVRHVIGDLFPHGGDLERAEGWTGLRPMTPDGTPILGPTRYPNLFLNTGHGTLGWTMAAGSGRAVADLVLGRKPEISFEGLTAARYGL</sequence>
<dbReference type="Gene3D" id="3.30.9.10">
    <property type="entry name" value="D-Amino Acid Oxidase, subunit A, domain 2"/>
    <property type="match status" value="1"/>
</dbReference>
<gene>
    <name evidence="4" type="ORF">OE647_15775</name>
</gene>
<evidence type="ECO:0000259" key="3">
    <source>
        <dbReference type="Pfam" id="PF01266"/>
    </source>
</evidence>
<dbReference type="NCBIfam" id="NF001933">
    <property type="entry name" value="PRK00711.1"/>
    <property type="match status" value="1"/>
</dbReference>
<comment type="caution">
    <text evidence="4">The sequence shown here is derived from an EMBL/GenBank/DDBJ whole genome shotgun (WGS) entry which is preliminary data.</text>
</comment>
<reference evidence="4 5" key="1">
    <citation type="submission" date="2022-10" db="EMBL/GenBank/DDBJ databases">
        <title>Defluviimonas sp. nov., isolated from ocean surface water.</title>
        <authorList>
            <person name="He W."/>
            <person name="Wang L."/>
            <person name="Zhang D.-F."/>
        </authorList>
    </citation>
    <scope>NUCLEOTIDE SEQUENCE [LARGE SCALE GENOMIC DNA]</scope>
    <source>
        <strain evidence="4 5">WL0075</strain>
    </source>
</reference>
<dbReference type="Proteomes" id="UP001652503">
    <property type="component" value="Unassembled WGS sequence"/>
</dbReference>
<protein>
    <submittedName>
        <fullName evidence="4">D-amino acid dehydrogenase</fullName>
    </submittedName>
</protein>
<dbReference type="InterPro" id="IPR006076">
    <property type="entry name" value="FAD-dep_OxRdtase"/>
</dbReference>
<dbReference type="Pfam" id="PF01266">
    <property type="entry name" value="DAO"/>
    <property type="match status" value="1"/>
</dbReference>
<evidence type="ECO:0000256" key="1">
    <source>
        <dbReference type="ARBA" id="ARBA00009410"/>
    </source>
</evidence>